<evidence type="ECO:0000313" key="1">
    <source>
        <dbReference type="EMBL" id="PEN06711.1"/>
    </source>
</evidence>
<sequence>MANIRESLSSIMDIDGAKGAALVDYQSGMTLGTAGGRDVDMELAGAANTEIVRTKKSVLDKLGLDDQIEEILVSLEGEYHLIRIFHENENVFTYVMLDRNKVNLALARMQLQEIDEELVLE</sequence>
<dbReference type="AlphaFoldDB" id="A0A2H3NSM2"/>
<dbReference type="Gene3D" id="3.30.450.30">
    <property type="entry name" value="Dynein light chain 2a, cytoplasmic"/>
    <property type="match status" value="1"/>
</dbReference>
<keyword evidence="2" id="KW-1185">Reference proteome</keyword>
<evidence type="ECO:0000313" key="2">
    <source>
        <dbReference type="Proteomes" id="UP000221024"/>
    </source>
</evidence>
<dbReference type="Proteomes" id="UP000221024">
    <property type="component" value="Unassembled WGS sequence"/>
</dbReference>
<gene>
    <name evidence="1" type="ORF">CRI93_08715</name>
</gene>
<proteinExistence type="predicted"/>
<reference evidence="1 2" key="1">
    <citation type="submission" date="2017-10" db="EMBL/GenBank/DDBJ databases">
        <title>Draft genome of Longimonas halophila.</title>
        <authorList>
            <person name="Goh K.M."/>
            <person name="Shamsir M.S."/>
            <person name="Lim S.W."/>
        </authorList>
    </citation>
    <scope>NUCLEOTIDE SEQUENCE [LARGE SCALE GENOMIC DNA]</scope>
    <source>
        <strain evidence="1 2">KCTC 42399</strain>
    </source>
</reference>
<dbReference type="EMBL" id="PDEP01000007">
    <property type="protein sequence ID" value="PEN06711.1"/>
    <property type="molecule type" value="Genomic_DNA"/>
</dbReference>
<dbReference type="RefSeq" id="WP_098062237.1">
    <property type="nucleotide sequence ID" value="NZ_PDEP01000007.1"/>
</dbReference>
<organism evidence="1 2">
    <name type="scientific">Longimonas halophila</name>
    <dbReference type="NCBI Taxonomy" id="1469170"/>
    <lineage>
        <taxon>Bacteria</taxon>
        <taxon>Pseudomonadati</taxon>
        <taxon>Rhodothermota</taxon>
        <taxon>Rhodothermia</taxon>
        <taxon>Rhodothermales</taxon>
        <taxon>Salisaetaceae</taxon>
        <taxon>Longimonas</taxon>
    </lineage>
</organism>
<comment type="caution">
    <text evidence="1">The sequence shown here is derived from an EMBL/GenBank/DDBJ whole genome shotgun (WGS) entry which is preliminary data.</text>
</comment>
<evidence type="ECO:0008006" key="3">
    <source>
        <dbReference type="Google" id="ProtNLM"/>
    </source>
</evidence>
<dbReference type="OrthoDB" id="572168at2"/>
<accession>A0A2H3NSM2</accession>
<name>A0A2H3NSM2_9BACT</name>
<protein>
    <recommendedName>
        <fullName evidence="3">Roadblock/LAMTOR2 domain-containing protein</fullName>
    </recommendedName>
</protein>